<evidence type="ECO:0000313" key="1">
    <source>
        <dbReference type="EMBL" id="GFS63004.1"/>
    </source>
</evidence>
<organism evidence="1 2">
    <name type="scientific">Nephila pilipes</name>
    <name type="common">Giant wood spider</name>
    <name type="synonym">Nephila maculata</name>
    <dbReference type="NCBI Taxonomy" id="299642"/>
    <lineage>
        <taxon>Eukaryota</taxon>
        <taxon>Metazoa</taxon>
        <taxon>Ecdysozoa</taxon>
        <taxon>Arthropoda</taxon>
        <taxon>Chelicerata</taxon>
        <taxon>Arachnida</taxon>
        <taxon>Araneae</taxon>
        <taxon>Araneomorphae</taxon>
        <taxon>Entelegynae</taxon>
        <taxon>Araneoidea</taxon>
        <taxon>Nephilidae</taxon>
        <taxon>Nephila</taxon>
    </lineage>
</organism>
<accession>A0A8X6JE65</accession>
<keyword evidence="2" id="KW-1185">Reference proteome</keyword>
<gene>
    <name evidence="1" type="ORF">NPIL_317461</name>
</gene>
<dbReference type="Proteomes" id="UP000887013">
    <property type="component" value="Unassembled WGS sequence"/>
</dbReference>
<proteinExistence type="predicted"/>
<protein>
    <submittedName>
        <fullName evidence="1">Uncharacterized protein</fullName>
    </submittedName>
</protein>
<name>A0A8X6JE65_NEPPI</name>
<reference evidence="1" key="1">
    <citation type="submission" date="2020-08" db="EMBL/GenBank/DDBJ databases">
        <title>Multicomponent nature underlies the extraordinary mechanical properties of spider dragline silk.</title>
        <authorList>
            <person name="Kono N."/>
            <person name="Nakamura H."/>
            <person name="Mori M."/>
            <person name="Yoshida Y."/>
            <person name="Ohtoshi R."/>
            <person name="Malay A.D."/>
            <person name="Moran D.A.P."/>
            <person name="Tomita M."/>
            <person name="Numata K."/>
            <person name="Arakawa K."/>
        </authorList>
    </citation>
    <scope>NUCLEOTIDE SEQUENCE</scope>
</reference>
<dbReference type="AlphaFoldDB" id="A0A8X6JE65"/>
<sequence>MFSAVKHFGILFSKEQQFLLTRAQPLLLASGVLLVKSHVASSGRTAMQKEEVMQNVAKQPKYGNVRWLCLRKAALPHSTGQQRRAVAGHEASTFGLKPTVLPPRRRSSVLAAGGMHEAQLALKRLAGHTTSQPCCRKRVFAAKILCVSASFAKASQSLLPVAKGNCLKWLRFYFHRIFKLRANLKTPKLRSVQQYYSYRSCNENRNVYAVIMTIAQLKTY</sequence>
<dbReference type="EMBL" id="BMAW01093967">
    <property type="protein sequence ID" value="GFS63004.1"/>
    <property type="molecule type" value="Genomic_DNA"/>
</dbReference>
<comment type="caution">
    <text evidence="1">The sequence shown here is derived from an EMBL/GenBank/DDBJ whole genome shotgun (WGS) entry which is preliminary data.</text>
</comment>
<evidence type="ECO:0000313" key="2">
    <source>
        <dbReference type="Proteomes" id="UP000887013"/>
    </source>
</evidence>